<name>A0ABV0UAA7_9TELE</name>
<dbReference type="Proteomes" id="UP001482620">
    <property type="component" value="Unassembled WGS sequence"/>
</dbReference>
<keyword evidence="1" id="KW-0472">Membrane</keyword>
<evidence type="ECO:0000313" key="3">
    <source>
        <dbReference type="Proteomes" id="UP001482620"/>
    </source>
</evidence>
<evidence type="ECO:0000256" key="1">
    <source>
        <dbReference type="SAM" id="Phobius"/>
    </source>
</evidence>
<evidence type="ECO:0000313" key="2">
    <source>
        <dbReference type="EMBL" id="MEQ2241869.1"/>
    </source>
</evidence>
<gene>
    <name evidence="2" type="ORF">ILYODFUR_029839</name>
</gene>
<sequence>MKSPDIEHSVIKMVQAGVKVLLYVPSASPAPRSSSALKYRQEFKTTFTPGSQAELSTLRNSRGIFLCINFFTLYLLVHFVSAVLLLVPLIWFNQGNIVP</sequence>
<comment type="caution">
    <text evidence="2">The sequence shown here is derived from an EMBL/GenBank/DDBJ whole genome shotgun (WGS) entry which is preliminary data.</text>
</comment>
<reference evidence="2 3" key="1">
    <citation type="submission" date="2021-06" db="EMBL/GenBank/DDBJ databases">
        <authorList>
            <person name="Palmer J.M."/>
        </authorList>
    </citation>
    <scope>NUCLEOTIDE SEQUENCE [LARGE SCALE GENOMIC DNA]</scope>
    <source>
        <strain evidence="3">if_2019</strain>
        <tissue evidence="2">Muscle</tissue>
    </source>
</reference>
<dbReference type="EMBL" id="JAHRIQ010062241">
    <property type="protein sequence ID" value="MEQ2241869.1"/>
    <property type="molecule type" value="Genomic_DNA"/>
</dbReference>
<keyword evidence="1" id="KW-0812">Transmembrane</keyword>
<keyword evidence="1" id="KW-1133">Transmembrane helix</keyword>
<keyword evidence="3" id="KW-1185">Reference proteome</keyword>
<accession>A0ABV0UAA7</accession>
<protein>
    <submittedName>
        <fullName evidence="2">Uncharacterized protein</fullName>
    </submittedName>
</protein>
<proteinExistence type="predicted"/>
<feature type="transmembrane region" description="Helical" evidence="1">
    <location>
        <begin position="64"/>
        <end position="91"/>
    </location>
</feature>
<organism evidence="2 3">
    <name type="scientific">Ilyodon furcidens</name>
    <name type="common">goldbreast splitfin</name>
    <dbReference type="NCBI Taxonomy" id="33524"/>
    <lineage>
        <taxon>Eukaryota</taxon>
        <taxon>Metazoa</taxon>
        <taxon>Chordata</taxon>
        <taxon>Craniata</taxon>
        <taxon>Vertebrata</taxon>
        <taxon>Euteleostomi</taxon>
        <taxon>Actinopterygii</taxon>
        <taxon>Neopterygii</taxon>
        <taxon>Teleostei</taxon>
        <taxon>Neoteleostei</taxon>
        <taxon>Acanthomorphata</taxon>
        <taxon>Ovalentaria</taxon>
        <taxon>Atherinomorphae</taxon>
        <taxon>Cyprinodontiformes</taxon>
        <taxon>Goodeidae</taxon>
        <taxon>Ilyodon</taxon>
    </lineage>
</organism>